<feature type="DNA-binding region" description="H-T-H motif" evidence="3">
    <location>
        <begin position="33"/>
        <end position="52"/>
    </location>
</feature>
<dbReference type="Pfam" id="PF14278">
    <property type="entry name" value="TetR_C_8"/>
    <property type="match status" value="1"/>
</dbReference>
<name>A0ABZ2NIZ9_9BACI</name>
<evidence type="ECO:0000256" key="2">
    <source>
        <dbReference type="ARBA" id="ARBA00023125"/>
    </source>
</evidence>
<dbReference type="PANTHER" id="PTHR43479">
    <property type="entry name" value="ACREF/ENVCD OPERON REPRESSOR-RELATED"/>
    <property type="match status" value="1"/>
</dbReference>
<evidence type="ECO:0000256" key="1">
    <source>
        <dbReference type="ARBA" id="ARBA00022491"/>
    </source>
</evidence>
<evidence type="ECO:0000259" key="4">
    <source>
        <dbReference type="PROSITE" id="PS50977"/>
    </source>
</evidence>
<accession>A0ABZ2NIZ9</accession>
<dbReference type="PANTHER" id="PTHR43479:SF23">
    <property type="entry name" value="HTH TETR-TYPE DOMAIN-CONTAINING PROTEIN"/>
    <property type="match status" value="1"/>
</dbReference>
<feature type="domain" description="HTH tetR-type" evidence="4">
    <location>
        <begin position="10"/>
        <end position="70"/>
    </location>
</feature>
<evidence type="ECO:0000313" key="5">
    <source>
        <dbReference type="EMBL" id="WXB97379.1"/>
    </source>
</evidence>
<evidence type="ECO:0000256" key="3">
    <source>
        <dbReference type="PROSITE-ProRule" id="PRU00335"/>
    </source>
</evidence>
<gene>
    <name evidence="5" type="ORF">WCV65_02430</name>
</gene>
<proteinExistence type="predicted"/>
<evidence type="ECO:0000313" key="6">
    <source>
        <dbReference type="Proteomes" id="UP001377337"/>
    </source>
</evidence>
<reference evidence="5 6" key="1">
    <citation type="submission" date="2024-02" db="EMBL/GenBank/DDBJ databases">
        <title>Seven novel Bacillus-like species.</title>
        <authorList>
            <person name="Liu G."/>
        </authorList>
    </citation>
    <scope>NUCLEOTIDE SEQUENCE [LARGE SCALE GENOMIC DNA]</scope>
    <source>
        <strain evidence="5 6">FJAT-52054</strain>
    </source>
</reference>
<dbReference type="InterPro" id="IPR039532">
    <property type="entry name" value="TetR_C_Firmicutes"/>
</dbReference>
<keyword evidence="6" id="KW-1185">Reference proteome</keyword>
<dbReference type="Pfam" id="PF00440">
    <property type="entry name" value="TetR_N"/>
    <property type="match status" value="1"/>
</dbReference>
<dbReference type="SUPFAM" id="SSF46689">
    <property type="entry name" value="Homeodomain-like"/>
    <property type="match status" value="1"/>
</dbReference>
<sequence>MSSKTDLRVIRTRKMIKDAFIQLVTEKGFDAMTIHDITEKAMINRGTFYLHYQDKFDLMEKLTEDILGDVIGNINPSLHLIDGKLHTGNLKVSIASVFEAISSHTDFFQAMLGGKGSQDFSHKMLGIIKGRFDSEYSKAGLKEENMLLPRELILTFISSACHGMMIWWLQNGMVYSPAYMANSIVTIMTNGPARSFGVEIIQEDK</sequence>
<dbReference type="Proteomes" id="UP001377337">
    <property type="component" value="Chromosome"/>
</dbReference>
<dbReference type="InterPro" id="IPR009057">
    <property type="entry name" value="Homeodomain-like_sf"/>
</dbReference>
<organism evidence="5 6">
    <name type="scientific">Metabacillus sediminis</name>
    <dbReference type="NCBI Taxonomy" id="3117746"/>
    <lineage>
        <taxon>Bacteria</taxon>
        <taxon>Bacillati</taxon>
        <taxon>Bacillota</taxon>
        <taxon>Bacilli</taxon>
        <taxon>Bacillales</taxon>
        <taxon>Bacillaceae</taxon>
        <taxon>Metabacillus</taxon>
    </lineage>
</organism>
<keyword evidence="1" id="KW-0678">Repressor</keyword>
<dbReference type="PRINTS" id="PR00455">
    <property type="entry name" value="HTHTETR"/>
</dbReference>
<dbReference type="RefSeq" id="WP_338779760.1">
    <property type="nucleotide sequence ID" value="NZ_CP147407.1"/>
</dbReference>
<dbReference type="InterPro" id="IPR050624">
    <property type="entry name" value="HTH-type_Tx_Regulator"/>
</dbReference>
<protein>
    <submittedName>
        <fullName evidence="5">TetR/AcrR family transcriptional regulator</fullName>
    </submittedName>
</protein>
<dbReference type="Gene3D" id="1.10.357.10">
    <property type="entry name" value="Tetracycline Repressor, domain 2"/>
    <property type="match status" value="1"/>
</dbReference>
<dbReference type="EMBL" id="CP147407">
    <property type="protein sequence ID" value="WXB97379.1"/>
    <property type="molecule type" value="Genomic_DNA"/>
</dbReference>
<keyword evidence="2 3" id="KW-0238">DNA-binding</keyword>
<dbReference type="PROSITE" id="PS50977">
    <property type="entry name" value="HTH_TETR_2"/>
    <property type="match status" value="1"/>
</dbReference>
<dbReference type="InterPro" id="IPR001647">
    <property type="entry name" value="HTH_TetR"/>
</dbReference>